<dbReference type="Pfam" id="PF02221">
    <property type="entry name" value="E1_DerP2_DerF2"/>
    <property type="match status" value="1"/>
</dbReference>
<feature type="chain" id="PRO_5039885906" description="MD-2-related lipid-recognition domain-containing protein" evidence="1">
    <location>
        <begin position="17"/>
        <end position="157"/>
    </location>
</feature>
<name>A0A9J6BSL2_POLVA</name>
<gene>
    <name evidence="3" type="ORF">PVAND_002460</name>
</gene>
<evidence type="ECO:0000256" key="1">
    <source>
        <dbReference type="SAM" id="SignalP"/>
    </source>
</evidence>
<accession>A0A9J6BSL2</accession>
<sequence length="157" mass="17614">MIKIFTIFVLIPAIFAASPFRRCQLTNHPLPDAVFFGGRENPCLQEPCPVFRSIGSGTTYIDFTVPRQVTNIRPHLRARVIGITVDHELPPSMMENPWNYLIGNNPLNAGDRATFNLTVPVEPNTPLVTSVNIFTLFDQNNQVIFCYEIQSVVRGSP</sequence>
<dbReference type="InterPro" id="IPR003172">
    <property type="entry name" value="ML_dom"/>
</dbReference>
<keyword evidence="1" id="KW-0732">Signal</keyword>
<dbReference type="Proteomes" id="UP001107558">
    <property type="component" value="Chromosome 3"/>
</dbReference>
<dbReference type="OrthoDB" id="6489092at2759"/>
<feature type="domain" description="MD-2-related lipid-recognition" evidence="2">
    <location>
        <begin position="33"/>
        <end position="150"/>
    </location>
</feature>
<organism evidence="3 4">
    <name type="scientific">Polypedilum vanderplanki</name>
    <name type="common">Sleeping chironomid midge</name>
    <dbReference type="NCBI Taxonomy" id="319348"/>
    <lineage>
        <taxon>Eukaryota</taxon>
        <taxon>Metazoa</taxon>
        <taxon>Ecdysozoa</taxon>
        <taxon>Arthropoda</taxon>
        <taxon>Hexapoda</taxon>
        <taxon>Insecta</taxon>
        <taxon>Pterygota</taxon>
        <taxon>Neoptera</taxon>
        <taxon>Endopterygota</taxon>
        <taxon>Diptera</taxon>
        <taxon>Nematocera</taxon>
        <taxon>Chironomoidea</taxon>
        <taxon>Chironomidae</taxon>
        <taxon>Chironominae</taxon>
        <taxon>Polypedilum</taxon>
        <taxon>Polypedilum</taxon>
    </lineage>
</organism>
<evidence type="ECO:0000313" key="3">
    <source>
        <dbReference type="EMBL" id="KAG5672326.1"/>
    </source>
</evidence>
<reference evidence="3" key="1">
    <citation type="submission" date="2021-03" db="EMBL/GenBank/DDBJ databases">
        <title>Chromosome level genome of the anhydrobiotic midge Polypedilum vanderplanki.</title>
        <authorList>
            <person name="Yoshida Y."/>
            <person name="Kikawada T."/>
            <person name="Gusev O."/>
        </authorList>
    </citation>
    <scope>NUCLEOTIDE SEQUENCE</scope>
    <source>
        <strain evidence="3">NIAS01</strain>
        <tissue evidence="3">Whole body or cell culture</tissue>
    </source>
</reference>
<dbReference type="EMBL" id="JADBJN010000003">
    <property type="protein sequence ID" value="KAG5672326.1"/>
    <property type="molecule type" value="Genomic_DNA"/>
</dbReference>
<dbReference type="AlphaFoldDB" id="A0A9J6BSL2"/>
<keyword evidence="4" id="KW-1185">Reference proteome</keyword>
<dbReference type="InterPro" id="IPR014756">
    <property type="entry name" value="Ig_E-set"/>
</dbReference>
<feature type="signal peptide" evidence="1">
    <location>
        <begin position="1"/>
        <end position="16"/>
    </location>
</feature>
<proteinExistence type="predicted"/>
<dbReference type="Gene3D" id="2.60.40.770">
    <property type="match status" value="1"/>
</dbReference>
<dbReference type="SUPFAM" id="SSF81296">
    <property type="entry name" value="E set domains"/>
    <property type="match status" value="1"/>
</dbReference>
<comment type="caution">
    <text evidence="3">The sequence shown here is derived from an EMBL/GenBank/DDBJ whole genome shotgun (WGS) entry which is preliminary data.</text>
</comment>
<evidence type="ECO:0000313" key="4">
    <source>
        <dbReference type="Proteomes" id="UP001107558"/>
    </source>
</evidence>
<protein>
    <recommendedName>
        <fullName evidence="2">MD-2-related lipid-recognition domain-containing protein</fullName>
    </recommendedName>
</protein>
<evidence type="ECO:0000259" key="2">
    <source>
        <dbReference type="Pfam" id="PF02221"/>
    </source>
</evidence>